<dbReference type="InterPro" id="IPR005119">
    <property type="entry name" value="LysR_subst-bd"/>
</dbReference>
<comment type="caution">
    <text evidence="6">The sequence shown here is derived from an EMBL/GenBank/DDBJ whole genome shotgun (WGS) entry which is preliminary data.</text>
</comment>
<dbReference type="AlphaFoldDB" id="A0AAV3U4I9"/>
<feature type="domain" description="HTH lysR-type" evidence="5">
    <location>
        <begin position="9"/>
        <end position="66"/>
    </location>
</feature>
<gene>
    <name evidence="6" type="ORF">GCM10025791_29000</name>
</gene>
<accession>A0AAV3U4I9</accession>
<dbReference type="PRINTS" id="PR00039">
    <property type="entry name" value="HTHLYSR"/>
</dbReference>
<reference evidence="7" key="1">
    <citation type="journal article" date="2019" name="Int. J. Syst. Evol. Microbiol.">
        <title>The Global Catalogue of Microorganisms (GCM) 10K type strain sequencing project: providing services to taxonomists for standard genome sequencing and annotation.</title>
        <authorList>
            <consortium name="The Broad Institute Genomics Platform"/>
            <consortium name="The Broad Institute Genome Sequencing Center for Infectious Disease"/>
            <person name="Wu L."/>
            <person name="Ma J."/>
        </authorList>
    </citation>
    <scope>NUCLEOTIDE SEQUENCE [LARGE SCALE GENOMIC DNA]</scope>
    <source>
        <strain evidence="7">JCM 19134</strain>
    </source>
</reference>
<keyword evidence="2" id="KW-0805">Transcription regulation</keyword>
<dbReference type="GO" id="GO:0003677">
    <property type="term" value="F:DNA binding"/>
    <property type="evidence" value="ECO:0007669"/>
    <property type="project" value="UniProtKB-KW"/>
</dbReference>
<dbReference type="GO" id="GO:0005829">
    <property type="term" value="C:cytosol"/>
    <property type="evidence" value="ECO:0007669"/>
    <property type="project" value="TreeGrafter"/>
</dbReference>
<dbReference type="PANTHER" id="PTHR30419:SF8">
    <property type="entry name" value="NITROGEN ASSIMILATION TRANSCRIPTIONAL ACTIVATOR-RELATED"/>
    <property type="match status" value="1"/>
</dbReference>
<name>A0AAV3U4I9_9ALTE</name>
<dbReference type="PROSITE" id="PS50931">
    <property type="entry name" value="HTH_LYSR"/>
    <property type="match status" value="1"/>
</dbReference>
<dbReference type="PANTHER" id="PTHR30419">
    <property type="entry name" value="HTH-TYPE TRANSCRIPTIONAL REGULATOR YBHD"/>
    <property type="match status" value="1"/>
</dbReference>
<dbReference type="SUPFAM" id="SSF53850">
    <property type="entry name" value="Periplasmic binding protein-like II"/>
    <property type="match status" value="1"/>
</dbReference>
<evidence type="ECO:0000256" key="1">
    <source>
        <dbReference type="ARBA" id="ARBA00009437"/>
    </source>
</evidence>
<dbReference type="EMBL" id="BAABLX010000027">
    <property type="protein sequence ID" value="GAA4947539.1"/>
    <property type="molecule type" value="Genomic_DNA"/>
</dbReference>
<evidence type="ECO:0000256" key="3">
    <source>
        <dbReference type="ARBA" id="ARBA00023125"/>
    </source>
</evidence>
<dbReference type="Pfam" id="PF00126">
    <property type="entry name" value="HTH_1"/>
    <property type="match status" value="1"/>
</dbReference>
<dbReference type="InterPro" id="IPR050950">
    <property type="entry name" value="HTH-type_LysR_regulators"/>
</dbReference>
<dbReference type="InterPro" id="IPR000847">
    <property type="entry name" value="LysR_HTH_N"/>
</dbReference>
<dbReference type="Pfam" id="PF03466">
    <property type="entry name" value="LysR_substrate"/>
    <property type="match status" value="1"/>
</dbReference>
<keyword evidence="4" id="KW-0804">Transcription</keyword>
<dbReference type="GO" id="GO:0003700">
    <property type="term" value="F:DNA-binding transcription factor activity"/>
    <property type="evidence" value="ECO:0007669"/>
    <property type="project" value="InterPro"/>
</dbReference>
<proteinExistence type="inferred from homology"/>
<dbReference type="FunFam" id="1.10.10.10:FF:000001">
    <property type="entry name" value="LysR family transcriptional regulator"/>
    <property type="match status" value="1"/>
</dbReference>
<evidence type="ECO:0000313" key="6">
    <source>
        <dbReference type="EMBL" id="GAA4947539.1"/>
    </source>
</evidence>
<evidence type="ECO:0000256" key="2">
    <source>
        <dbReference type="ARBA" id="ARBA00023015"/>
    </source>
</evidence>
<keyword evidence="7" id="KW-1185">Reference proteome</keyword>
<sequence>MLSIAVALMYFKGLHYFYEVAKRGSFTLAAEQLHIAQPAVSMAVKKLEQSLELTLFHRVERQISLTDEGQRLYRQAERILQAVADAELEMRELRGLERGSVQLGTPSMLGSYHFPSIIMAFRRRYPNLTFTVHEGGAWQLQTMLERGELDLAVIEAEAVPDTIQAVPLLREEMRVVVNAAHPFAGQGSVTPQAFLGEDLVLFREGYFHRKVINQMAEQYGIAPKINFETNLLPLIRSIVKQGSGISTLLTMATEDDPDLITLSFNPPVMLDLCLAWRKDGYLSKANRAFVDFVLESSRL</sequence>
<evidence type="ECO:0000259" key="5">
    <source>
        <dbReference type="PROSITE" id="PS50931"/>
    </source>
</evidence>
<dbReference type="CDD" id="cd05466">
    <property type="entry name" value="PBP2_LTTR_substrate"/>
    <property type="match status" value="1"/>
</dbReference>
<evidence type="ECO:0000256" key="4">
    <source>
        <dbReference type="ARBA" id="ARBA00023163"/>
    </source>
</evidence>
<organism evidence="6 7">
    <name type="scientific">Halioxenophilus aromaticivorans</name>
    <dbReference type="NCBI Taxonomy" id="1306992"/>
    <lineage>
        <taxon>Bacteria</taxon>
        <taxon>Pseudomonadati</taxon>
        <taxon>Pseudomonadota</taxon>
        <taxon>Gammaproteobacteria</taxon>
        <taxon>Alteromonadales</taxon>
        <taxon>Alteromonadaceae</taxon>
        <taxon>Halioxenophilus</taxon>
    </lineage>
</organism>
<dbReference type="InterPro" id="IPR036390">
    <property type="entry name" value="WH_DNA-bd_sf"/>
</dbReference>
<dbReference type="SUPFAM" id="SSF46785">
    <property type="entry name" value="Winged helix' DNA-binding domain"/>
    <property type="match status" value="1"/>
</dbReference>
<dbReference type="Proteomes" id="UP001409585">
    <property type="component" value="Unassembled WGS sequence"/>
</dbReference>
<comment type="similarity">
    <text evidence="1">Belongs to the LysR transcriptional regulatory family.</text>
</comment>
<dbReference type="InterPro" id="IPR036388">
    <property type="entry name" value="WH-like_DNA-bd_sf"/>
</dbReference>
<evidence type="ECO:0000313" key="7">
    <source>
        <dbReference type="Proteomes" id="UP001409585"/>
    </source>
</evidence>
<dbReference type="Gene3D" id="1.10.10.10">
    <property type="entry name" value="Winged helix-like DNA-binding domain superfamily/Winged helix DNA-binding domain"/>
    <property type="match status" value="1"/>
</dbReference>
<dbReference type="Gene3D" id="3.40.190.290">
    <property type="match status" value="1"/>
</dbReference>
<protein>
    <submittedName>
        <fullName evidence="6">LysR family transcriptional regulator</fullName>
    </submittedName>
</protein>
<keyword evidence="3" id="KW-0238">DNA-binding</keyword>